<dbReference type="EMBL" id="VFMJ01000001">
    <property type="protein sequence ID" value="TQI83587.1"/>
    <property type="molecule type" value="Genomic_DNA"/>
</dbReference>
<dbReference type="Proteomes" id="UP000320710">
    <property type="component" value="Unassembled WGS sequence"/>
</dbReference>
<organism evidence="2 3">
    <name type="scientific">Serratia marcescens</name>
    <dbReference type="NCBI Taxonomy" id="615"/>
    <lineage>
        <taxon>Bacteria</taxon>
        <taxon>Pseudomonadati</taxon>
        <taxon>Pseudomonadota</taxon>
        <taxon>Gammaproteobacteria</taxon>
        <taxon>Enterobacterales</taxon>
        <taxon>Yersiniaceae</taxon>
        <taxon>Serratia</taxon>
    </lineage>
</organism>
<reference evidence="2 3" key="2">
    <citation type="submission" date="2019-07" db="EMBL/GenBank/DDBJ databases">
        <title>Investigation of anaerobic lignin degradation for improved lignocellulosic biofuels.</title>
        <authorList>
            <person name="Deangelis K.PhD."/>
        </authorList>
    </citation>
    <scope>NUCLEOTIDE SEQUENCE [LARGE SCALE GENOMIC DNA]</scope>
    <source>
        <strain evidence="2 3">106R</strain>
    </source>
</reference>
<keyword evidence="2" id="KW-0255">Endonuclease</keyword>
<gene>
    <name evidence="2" type="ORF">FHU12_1073</name>
</gene>
<comment type="caution">
    <text evidence="2">The sequence shown here is derived from an EMBL/GenBank/DDBJ whole genome shotgun (WGS) entry which is preliminary data.</text>
</comment>
<dbReference type="Pfam" id="PF04471">
    <property type="entry name" value="Mrr_cat"/>
    <property type="match status" value="1"/>
</dbReference>
<evidence type="ECO:0000313" key="3">
    <source>
        <dbReference type="Proteomes" id="UP000320710"/>
    </source>
</evidence>
<protein>
    <submittedName>
        <fullName evidence="2">Restriction endonuclease</fullName>
    </submittedName>
</protein>
<sequence>MNKDKQYELYTQRLYQTLTKAYPNVEVLHNQTICGNQIDVCWRHNVAGVSFLTLVECKNYNKAADLNCFRQLVYNMDALKARGVLVTTVGFQSGVIEAAKSRPDVKLLKVTFEASPGETLEFGITRVNDILICPDPVITTDEQLREWKYILKNGQAGDLILHQANGDYISTVDEFVREVTSCHEGEGWVSKVIDDAYIRINSDVSIKLHEIHYEILTKSFEFGGILQATKVMANVQDILTGATFTYRVEDFF</sequence>
<keyword evidence="2" id="KW-0540">Nuclease</keyword>
<dbReference type="RefSeq" id="WP_141967870.1">
    <property type="nucleotide sequence ID" value="NZ_VFMJ01000001.1"/>
</dbReference>
<dbReference type="GO" id="GO:0003677">
    <property type="term" value="F:DNA binding"/>
    <property type="evidence" value="ECO:0007669"/>
    <property type="project" value="InterPro"/>
</dbReference>
<proteinExistence type="predicted"/>
<evidence type="ECO:0000259" key="1">
    <source>
        <dbReference type="Pfam" id="PF04471"/>
    </source>
</evidence>
<dbReference type="SUPFAM" id="SSF52980">
    <property type="entry name" value="Restriction endonuclease-like"/>
    <property type="match status" value="1"/>
</dbReference>
<reference evidence="2 3" key="1">
    <citation type="submission" date="2019-06" db="EMBL/GenBank/DDBJ databases">
        <authorList>
            <person name="Deangelis K."/>
            <person name="Huntemann M."/>
            <person name="Clum A."/>
            <person name="Pillay M."/>
            <person name="Palaniappan K."/>
            <person name="Varghese N."/>
            <person name="Mikhailova N."/>
            <person name="Stamatis D."/>
            <person name="Reddy T."/>
            <person name="Daum C."/>
            <person name="Shapiro N."/>
            <person name="Ivanova N."/>
            <person name="Kyrpides N."/>
            <person name="Woyke T."/>
        </authorList>
    </citation>
    <scope>NUCLEOTIDE SEQUENCE [LARGE SCALE GENOMIC DNA]</scope>
    <source>
        <strain evidence="2 3">106R</strain>
    </source>
</reference>
<dbReference type="InterPro" id="IPR011335">
    <property type="entry name" value="Restrct_endonuc-II-like"/>
</dbReference>
<evidence type="ECO:0000313" key="2">
    <source>
        <dbReference type="EMBL" id="TQI83587.1"/>
    </source>
</evidence>
<keyword evidence="2" id="KW-0378">Hydrolase</keyword>
<dbReference type="GO" id="GO:0004519">
    <property type="term" value="F:endonuclease activity"/>
    <property type="evidence" value="ECO:0007669"/>
    <property type="project" value="UniProtKB-KW"/>
</dbReference>
<accession>A0AA46K2V5</accession>
<dbReference type="GO" id="GO:0009307">
    <property type="term" value="P:DNA restriction-modification system"/>
    <property type="evidence" value="ECO:0007669"/>
    <property type="project" value="InterPro"/>
</dbReference>
<dbReference type="InterPro" id="IPR007560">
    <property type="entry name" value="Restrct_endonuc_IV_Mrr"/>
</dbReference>
<feature type="domain" description="Restriction endonuclease type IV Mrr" evidence="1">
    <location>
        <begin position="35"/>
        <end position="109"/>
    </location>
</feature>
<dbReference type="AlphaFoldDB" id="A0AA46K2V5"/>
<name>A0AA46K2V5_SERMA</name>